<evidence type="ECO:0000313" key="3">
    <source>
        <dbReference type="Proteomes" id="UP000054481"/>
    </source>
</evidence>
<dbReference type="EMBL" id="KQ030516">
    <property type="protein sequence ID" value="KJZ75626.1"/>
    <property type="molecule type" value="Genomic_DNA"/>
</dbReference>
<protein>
    <submittedName>
        <fullName evidence="2">Uncharacterized protein</fullName>
    </submittedName>
</protein>
<organism evidence="2 3">
    <name type="scientific">Hirsutella minnesotensis 3608</name>
    <dbReference type="NCBI Taxonomy" id="1043627"/>
    <lineage>
        <taxon>Eukaryota</taxon>
        <taxon>Fungi</taxon>
        <taxon>Dikarya</taxon>
        <taxon>Ascomycota</taxon>
        <taxon>Pezizomycotina</taxon>
        <taxon>Sordariomycetes</taxon>
        <taxon>Hypocreomycetidae</taxon>
        <taxon>Hypocreales</taxon>
        <taxon>Ophiocordycipitaceae</taxon>
        <taxon>Hirsutella</taxon>
    </lineage>
</organism>
<feature type="region of interest" description="Disordered" evidence="1">
    <location>
        <begin position="61"/>
        <end position="97"/>
    </location>
</feature>
<accession>A0A0F7ZKT7</accession>
<sequence length="185" mass="20449">MALPPPPRFTVADNLAEWNVSAASWFAAHDATLRAKKLSLHGIASAAVVFDPDGRVLLRRDRPARRRARALGGGRPRGDAVPPPRQRRRRAAHVSQPQPQPLVLPVRLCRRCRRLRARAARSQRTSGLSVGVEGRGCAAESRRPRDTNHPSRYAVAYPRRFSAQGRGEIAAGAYTLGFRPSVDWE</sequence>
<reference evidence="2 3" key="1">
    <citation type="journal article" date="2014" name="Genome Biol. Evol.">
        <title>Comparative genomics and transcriptomics analyses reveal divergent lifestyle features of nematode endoparasitic fungus Hirsutella minnesotensis.</title>
        <authorList>
            <person name="Lai Y."/>
            <person name="Liu K."/>
            <person name="Zhang X."/>
            <person name="Zhang X."/>
            <person name="Li K."/>
            <person name="Wang N."/>
            <person name="Shu C."/>
            <person name="Wu Y."/>
            <person name="Wang C."/>
            <person name="Bushley K.E."/>
            <person name="Xiang M."/>
            <person name="Liu X."/>
        </authorList>
    </citation>
    <scope>NUCLEOTIDE SEQUENCE [LARGE SCALE GENOMIC DNA]</scope>
    <source>
        <strain evidence="2 3">3608</strain>
    </source>
</reference>
<keyword evidence="3" id="KW-1185">Reference proteome</keyword>
<gene>
    <name evidence="2" type="ORF">HIM_05089</name>
</gene>
<proteinExistence type="predicted"/>
<evidence type="ECO:0000313" key="2">
    <source>
        <dbReference type="EMBL" id="KJZ75626.1"/>
    </source>
</evidence>
<dbReference type="AlphaFoldDB" id="A0A0F7ZKT7"/>
<dbReference type="OrthoDB" id="276276at2759"/>
<dbReference type="Proteomes" id="UP000054481">
    <property type="component" value="Unassembled WGS sequence"/>
</dbReference>
<name>A0A0F7ZKT7_9HYPO</name>
<evidence type="ECO:0000256" key="1">
    <source>
        <dbReference type="SAM" id="MobiDB-lite"/>
    </source>
</evidence>